<evidence type="ECO:0000313" key="2">
    <source>
        <dbReference type="Proteomes" id="UP001165960"/>
    </source>
</evidence>
<comment type="caution">
    <text evidence="1">The sequence shown here is derived from an EMBL/GenBank/DDBJ whole genome shotgun (WGS) entry which is preliminary data.</text>
</comment>
<proteinExistence type="predicted"/>
<keyword evidence="2" id="KW-1185">Reference proteome</keyword>
<evidence type="ECO:0000313" key="1">
    <source>
        <dbReference type="EMBL" id="KAJ9065484.1"/>
    </source>
</evidence>
<accession>A0ACC2SSU3</accession>
<name>A0ACC2SSU3_9FUNG</name>
<dbReference type="EMBL" id="QTSX02004345">
    <property type="protein sequence ID" value="KAJ9065484.1"/>
    <property type="molecule type" value="Genomic_DNA"/>
</dbReference>
<organism evidence="1 2">
    <name type="scientific">Entomophthora muscae</name>
    <dbReference type="NCBI Taxonomy" id="34485"/>
    <lineage>
        <taxon>Eukaryota</taxon>
        <taxon>Fungi</taxon>
        <taxon>Fungi incertae sedis</taxon>
        <taxon>Zoopagomycota</taxon>
        <taxon>Entomophthoromycotina</taxon>
        <taxon>Entomophthoromycetes</taxon>
        <taxon>Entomophthorales</taxon>
        <taxon>Entomophthoraceae</taxon>
        <taxon>Entomophthora</taxon>
    </lineage>
</organism>
<gene>
    <name evidence="1" type="ORF">DSO57_1019074</name>
</gene>
<protein>
    <submittedName>
        <fullName evidence="1">Uncharacterized protein</fullName>
    </submittedName>
</protein>
<sequence>MSKLSPVLDPTTTCSRGTNLPLQPNPQGPSMLVPHQNSNQPVVPSSLPSCIPLPAPRPAISASTSSGPLANLHPDHLVLHPSLGVLPLTLNPSNNKS</sequence>
<reference evidence="1" key="1">
    <citation type="submission" date="2022-04" db="EMBL/GenBank/DDBJ databases">
        <title>Genome of the entomopathogenic fungus Entomophthora muscae.</title>
        <authorList>
            <person name="Elya C."/>
            <person name="Lovett B.R."/>
            <person name="Lee E."/>
            <person name="Macias A.M."/>
            <person name="Hajek A.E."/>
            <person name="De Bivort B.L."/>
            <person name="Kasson M.T."/>
            <person name="De Fine Licht H.H."/>
            <person name="Stajich J.E."/>
        </authorList>
    </citation>
    <scope>NUCLEOTIDE SEQUENCE</scope>
    <source>
        <strain evidence="1">Berkeley</strain>
    </source>
</reference>
<dbReference type="Proteomes" id="UP001165960">
    <property type="component" value="Unassembled WGS sequence"/>
</dbReference>